<evidence type="ECO:0000256" key="2">
    <source>
        <dbReference type="ARBA" id="ARBA00009477"/>
    </source>
</evidence>
<evidence type="ECO:0000313" key="14">
    <source>
        <dbReference type="Proteomes" id="UP000285972"/>
    </source>
</evidence>
<dbReference type="PANTHER" id="PTHR30386:SF17">
    <property type="entry name" value="ALKALINE PROTEASE SECRETION PROTEIN APRE"/>
    <property type="match status" value="1"/>
</dbReference>
<dbReference type="Proteomes" id="UP000285972">
    <property type="component" value="Unassembled WGS sequence"/>
</dbReference>
<dbReference type="Gene3D" id="2.40.30.170">
    <property type="match status" value="1"/>
</dbReference>
<feature type="coiled-coil region" evidence="10">
    <location>
        <begin position="138"/>
        <end position="191"/>
    </location>
</feature>
<feature type="domain" description="AprE-like long alpha-helical hairpin" evidence="11">
    <location>
        <begin position="103"/>
        <end position="291"/>
    </location>
</feature>
<dbReference type="InterPro" id="IPR006144">
    <property type="entry name" value="Secretion_HlyD_CS"/>
</dbReference>
<keyword evidence="5 9" id="KW-0997">Cell inner membrane</keyword>
<reference evidence="13 14" key="1">
    <citation type="submission" date="2016-09" db="EMBL/GenBank/DDBJ databases">
        <authorList>
            <person name="Doonan J."/>
            <person name="Pachebat J.A."/>
            <person name="Golyshin P.N."/>
            <person name="Denman S."/>
            <person name="Mcdonald J.E."/>
        </authorList>
    </citation>
    <scope>NUCLEOTIDE SEQUENCE [LARGE SCALE GENOMIC DNA]</scope>
    <source>
        <strain evidence="13 14">FRB141</strain>
    </source>
</reference>
<evidence type="ECO:0000313" key="13">
    <source>
        <dbReference type="EMBL" id="RLM27166.1"/>
    </source>
</evidence>
<evidence type="ECO:0000259" key="12">
    <source>
        <dbReference type="Pfam" id="PF26002"/>
    </source>
</evidence>
<dbReference type="PROSITE" id="PS00543">
    <property type="entry name" value="HLYD_FAMILY"/>
    <property type="match status" value="1"/>
</dbReference>
<dbReference type="InterPro" id="IPR058982">
    <property type="entry name" value="Beta-barrel_AprE"/>
</dbReference>
<comment type="caution">
    <text evidence="13">The sequence shown here is derived from an EMBL/GenBank/DDBJ whole genome shotgun (WGS) entry which is preliminary data.</text>
</comment>
<keyword evidence="8 9" id="KW-0472">Membrane</keyword>
<dbReference type="PRINTS" id="PR01490">
    <property type="entry name" value="RTXTOXIND"/>
</dbReference>
<feature type="domain" description="AprE-like beta-barrel" evidence="12">
    <location>
        <begin position="335"/>
        <end position="424"/>
    </location>
</feature>
<feature type="coiled-coil region" evidence="10">
    <location>
        <begin position="244"/>
        <end position="279"/>
    </location>
</feature>
<accession>A0AAE8JP13</accession>
<dbReference type="SUPFAM" id="SSF111369">
    <property type="entry name" value="HlyD-like secretion proteins"/>
    <property type="match status" value="1"/>
</dbReference>
<comment type="subcellular location">
    <subcellularLocation>
        <location evidence="1 9">Cell inner membrane</location>
        <topology evidence="1 9">Single-pass membrane protein</topology>
    </subcellularLocation>
</comment>
<proteinExistence type="inferred from homology"/>
<keyword evidence="3 9" id="KW-0813">Transport</keyword>
<dbReference type="InterPro" id="IPR058781">
    <property type="entry name" value="HH_AprE-like"/>
</dbReference>
<dbReference type="InterPro" id="IPR010129">
    <property type="entry name" value="T1SS_HlyD"/>
</dbReference>
<evidence type="ECO:0000256" key="9">
    <source>
        <dbReference type="RuleBase" id="RU365093"/>
    </source>
</evidence>
<keyword evidence="6 9" id="KW-0812">Transmembrane</keyword>
<organism evidence="13 14">
    <name type="scientific">Brenneria goodwinii</name>
    <dbReference type="NCBI Taxonomy" id="1109412"/>
    <lineage>
        <taxon>Bacteria</taxon>
        <taxon>Pseudomonadati</taxon>
        <taxon>Pseudomonadota</taxon>
        <taxon>Gammaproteobacteria</taxon>
        <taxon>Enterobacterales</taxon>
        <taxon>Pectobacteriaceae</taxon>
        <taxon>Brenneria</taxon>
    </lineage>
</organism>
<protein>
    <recommendedName>
        <fullName evidence="9">Membrane fusion protein (MFP) family protein</fullName>
    </recommendedName>
</protein>
<name>A0AAE8JP13_9GAMM</name>
<feature type="transmembrane region" description="Helical" evidence="9">
    <location>
        <begin position="28"/>
        <end position="49"/>
    </location>
</feature>
<gene>
    <name evidence="13" type="ORF">BIY26_06470</name>
</gene>
<dbReference type="InterPro" id="IPR050739">
    <property type="entry name" value="MFP"/>
</dbReference>
<evidence type="ECO:0000256" key="5">
    <source>
        <dbReference type="ARBA" id="ARBA00022519"/>
    </source>
</evidence>
<evidence type="ECO:0000256" key="10">
    <source>
        <dbReference type="SAM" id="Coils"/>
    </source>
</evidence>
<evidence type="ECO:0000259" key="11">
    <source>
        <dbReference type="Pfam" id="PF25994"/>
    </source>
</evidence>
<comment type="similarity">
    <text evidence="2 9">Belongs to the membrane fusion protein (MFP) (TC 8.A.1) family.</text>
</comment>
<evidence type="ECO:0000256" key="4">
    <source>
        <dbReference type="ARBA" id="ARBA00022475"/>
    </source>
</evidence>
<evidence type="ECO:0000256" key="7">
    <source>
        <dbReference type="ARBA" id="ARBA00022989"/>
    </source>
</evidence>
<evidence type="ECO:0000256" key="3">
    <source>
        <dbReference type="ARBA" id="ARBA00022448"/>
    </source>
</evidence>
<sequence>MHSAAPDTDPIDPKDDLLSVDDSHFVRLGWLIVLVGVAGFLSWALLAPLDAGVPVEAKVVVSGNRKTVQPIVGGRVQRILVAEGDTVRQGQVLVMLEPNVAANQFDSLRFQFLSNLATENRLVAERDGLANIRFDKRLLQAEREGNLLAEEIIQAQQQLFDSRRSAQQATLDGLEATLLGLREQRDSLQRILQSRHDQRETFERQLAGQRTLADDGLLARNRLLESERQFLQLAGSVADDQGRLAQLQGQVREYQLRLIQQLEDYQKELRTMLAETRTRTADLGSRLDSAQYDVANMQILAPTEGIVAGLAVFTQGGVVSAGDKLMDIVPLDQPLMVEGKLPVQEVDKVHTGQPVELAFAAFNRASTPKLAGTVKTVSADRLEDPQGAPYYHVEISVDDLQNREVLPGLQLQPGMPVTAFVKTGERTLMNYLLKPLRDRTRLALTEE</sequence>
<dbReference type="GO" id="GO:0005886">
    <property type="term" value="C:plasma membrane"/>
    <property type="evidence" value="ECO:0007669"/>
    <property type="project" value="UniProtKB-SubCell"/>
</dbReference>
<evidence type="ECO:0000256" key="8">
    <source>
        <dbReference type="ARBA" id="ARBA00023136"/>
    </source>
</evidence>
<dbReference type="AlphaFoldDB" id="A0AAE8JP13"/>
<keyword evidence="7 9" id="KW-1133">Transmembrane helix</keyword>
<evidence type="ECO:0000256" key="6">
    <source>
        <dbReference type="ARBA" id="ARBA00022692"/>
    </source>
</evidence>
<dbReference type="GO" id="GO:0009306">
    <property type="term" value="P:protein secretion"/>
    <property type="evidence" value="ECO:0007669"/>
    <property type="project" value="InterPro"/>
</dbReference>
<dbReference type="Gene3D" id="2.40.50.100">
    <property type="match status" value="1"/>
</dbReference>
<dbReference type="PANTHER" id="PTHR30386">
    <property type="entry name" value="MEMBRANE FUSION SUBUNIT OF EMRAB-TOLC MULTIDRUG EFFLUX PUMP"/>
    <property type="match status" value="1"/>
</dbReference>
<dbReference type="Pfam" id="PF25994">
    <property type="entry name" value="HH_AprE"/>
    <property type="match status" value="1"/>
</dbReference>
<dbReference type="KEGG" id="bgj:AWC36_21775"/>
<keyword evidence="4 9" id="KW-1003">Cell membrane</keyword>
<keyword evidence="10" id="KW-0175">Coiled coil</keyword>
<dbReference type="NCBIfam" id="TIGR01843">
    <property type="entry name" value="type_I_hlyD"/>
    <property type="match status" value="1"/>
</dbReference>
<evidence type="ECO:0000256" key="1">
    <source>
        <dbReference type="ARBA" id="ARBA00004377"/>
    </source>
</evidence>
<dbReference type="EMBL" id="MJLX01000012">
    <property type="protein sequence ID" value="RLM27166.1"/>
    <property type="molecule type" value="Genomic_DNA"/>
</dbReference>
<dbReference type="Pfam" id="PF26002">
    <property type="entry name" value="Beta-barrel_AprE"/>
    <property type="match status" value="1"/>
</dbReference>